<name>A0A178INS7_9BACT</name>
<dbReference type="AlphaFoldDB" id="A0A178INS7"/>
<dbReference type="Gene3D" id="2.120.10.10">
    <property type="match status" value="1"/>
</dbReference>
<evidence type="ECO:0000313" key="2">
    <source>
        <dbReference type="EMBL" id="OAM90875.1"/>
    </source>
</evidence>
<gene>
    <name evidence="2" type="ORF">AW736_05765</name>
</gene>
<dbReference type="RefSeq" id="WP_068769259.1">
    <property type="nucleotide sequence ID" value="NZ_CP109796.1"/>
</dbReference>
<dbReference type="STRING" id="1184151.AW736_05765"/>
<reference evidence="2 3" key="1">
    <citation type="submission" date="2016-01" db="EMBL/GenBank/DDBJ databases">
        <title>High potential of lignocellulose degradation of a new Verrucomicrobia species.</title>
        <authorList>
            <person name="Wang Y."/>
            <person name="Shi Y."/>
            <person name="Qiu Z."/>
            <person name="Liu S."/>
            <person name="Yang H."/>
        </authorList>
    </citation>
    <scope>NUCLEOTIDE SEQUENCE [LARGE SCALE GENOMIC DNA]</scope>
    <source>
        <strain evidence="2 3">TSB47</strain>
    </source>
</reference>
<dbReference type="EMBL" id="LRRQ01000045">
    <property type="protein sequence ID" value="OAM90875.1"/>
    <property type="molecule type" value="Genomic_DNA"/>
</dbReference>
<protein>
    <recommendedName>
        <fullName evidence="1">Sialidase domain-containing protein</fullName>
    </recommendedName>
</protein>
<dbReference type="OrthoDB" id="184130at2"/>
<comment type="caution">
    <text evidence="2">The sequence shown here is derived from an EMBL/GenBank/DDBJ whole genome shotgun (WGS) entry which is preliminary data.</text>
</comment>
<feature type="domain" description="Sialidase" evidence="1">
    <location>
        <begin position="52"/>
        <end position="298"/>
    </location>
</feature>
<dbReference type="InterPro" id="IPR011040">
    <property type="entry name" value="Sialidase"/>
</dbReference>
<dbReference type="Proteomes" id="UP000078486">
    <property type="component" value="Unassembled WGS sequence"/>
</dbReference>
<proteinExistence type="predicted"/>
<sequence length="573" mass="64694">MCNAPLTFHRDPLAISDAQKFTVTQKDYPSLTNPNPRGWYYKCANVVLARDGTLVASWQLSDNHTSLLSHIMVARSTDGGRVWGDYQVIASSNVWEQRGYWVVPQMSVLKDGRIVIICDWGQRDPGQNSPMLSQWQKRDRGMSSHLFWSSDNGRTWTGPRKIDDVGGQPSYIEEFADGTLAFTRTSSAETDLLKKPPLPWGNIYYRSEIVYSRDGGKTWGESAWLADSPFHGDCETGLADLGDGRVLAATRIGFGLSRFGNPSRLVWSRDCGRTWEKPVLAPFYGHRVHLGRLQSGKLLATFRNYWGSPGSRALVFDPDEKLGFQPTSWIVEEERCELGKDSLTLRTANGKLGAVEFSLYPAQDDQSRVEIEAALRVEVAESHAVAISAGCWVQFAPDRVYLGDRPEAGFALDTRVWHDYRILREKGTIRIFVDGKERLQESITDIWVQSVRFGNRPVEETISSMNPEGQPYVRNAGISHWRRVSVKVENSLDYSISWDWTPARGYPDQFRRDRIVVLDRAFFADCGYSSWAQLPDGRIAILDYTTANIDCSHVAGVAPFIRAYLVTEKDLVR</sequence>
<dbReference type="Pfam" id="PF13088">
    <property type="entry name" value="BNR_2"/>
    <property type="match status" value="1"/>
</dbReference>
<evidence type="ECO:0000313" key="3">
    <source>
        <dbReference type="Proteomes" id="UP000078486"/>
    </source>
</evidence>
<dbReference type="SUPFAM" id="SSF50939">
    <property type="entry name" value="Sialidases"/>
    <property type="match status" value="1"/>
</dbReference>
<accession>A0A178INS7</accession>
<dbReference type="InterPro" id="IPR036278">
    <property type="entry name" value="Sialidase_sf"/>
</dbReference>
<evidence type="ECO:0000259" key="1">
    <source>
        <dbReference type="Pfam" id="PF13088"/>
    </source>
</evidence>
<dbReference type="CDD" id="cd15482">
    <property type="entry name" value="Sialidase_non-viral"/>
    <property type="match status" value="1"/>
</dbReference>
<keyword evidence="3" id="KW-1185">Reference proteome</keyword>
<organism evidence="2 3">
    <name type="scientific">Termitidicoccus mucosus</name>
    <dbReference type="NCBI Taxonomy" id="1184151"/>
    <lineage>
        <taxon>Bacteria</taxon>
        <taxon>Pseudomonadati</taxon>
        <taxon>Verrucomicrobiota</taxon>
        <taxon>Opitutia</taxon>
        <taxon>Opitutales</taxon>
        <taxon>Opitutaceae</taxon>
        <taxon>Termitidicoccus</taxon>
    </lineage>
</organism>